<reference evidence="3" key="1">
    <citation type="submission" date="2019-10" db="EMBL/GenBank/DDBJ databases">
        <authorList>
            <person name="Zhang R."/>
            <person name="Pan Y."/>
            <person name="Wang J."/>
            <person name="Ma R."/>
            <person name="Yu S."/>
        </authorList>
    </citation>
    <scope>NUCLEOTIDE SEQUENCE</scope>
    <source>
        <strain evidence="3">LA-IB0</strain>
        <tissue evidence="3">Leaf</tissue>
    </source>
</reference>
<dbReference type="EMBL" id="WHWC01000008">
    <property type="protein sequence ID" value="KAG8377925.1"/>
    <property type="molecule type" value="Genomic_DNA"/>
</dbReference>
<evidence type="ECO:0000256" key="1">
    <source>
        <dbReference type="SAM" id="Coils"/>
    </source>
</evidence>
<keyword evidence="4" id="KW-1185">Reference proteome</keyword>
<evidence type="ECO:0000256" key="2">
    <source>
        <dbReference type="SAM" id="MobiDB-lite"/>
    </source>
</evidence>
<evidence type="ECO:0000313" key="3">
    <source>
        <dbReference type="EMBL" id="KAG8377925.1"/>
    </source>
</evidence>
<evidence type="ECO:0000313" key="4">
    <source>
        <dbReference type="Proteomes" id="UP000826271"/>
    </source>
</evidence>
<proteinExistence type="predicted"/>
<keyword evidence="1" id="KW-0175">Coiled coil</keyword>
<dbReference type="Proteomes" id="UP000826271">
    <property type="component" value="Unassembled WGS sequence"/>
</dbReference>
<name>A0AAV6XFT3_9LAMI</name>
<sequence length="267" mass="29813">MIEAFESPPSFKWGLKRRRSALDEGAPSSRAPSPSTYDEIEHRKPRIKTAGAASASPVTPLSFSPSESDEKSRHALKKCSKIRPREEYIDMIEELTQRRDLLKGEIANVTKYYNKLNAYNSQLKSMKQEVLNSCHKKEKPELAITAGMNIGGELTHNHQKCVVAHQQPLIVDQMAETFQYSIGPLTAQFYSSNNGLGPVNDVGPLGIPDLNLSAEEVFVVDASQPLDMSRVLADRRARFAEARRRRKGIIKIKSMRSACGIKLPGHR</sequence>
<protein>
    <submittedName>
        <fullName evidence="3">Uncharacterized protein</fullName>
    </submittedName>
</protein>
<feature type="region of interest" description="Disordered" evidence="2">
    <location>
        <begin position="18"/>
        <end position="78"/>
    </location>
</feature>
<gene>
    <name evidence="3" type="ORF">BUALT_Bualt08G0084200</name>
</gene>
<accession>A0AAV6XFT3</accession>
<dbReference type="AlphaFoldDB" id="A0AAV6XFT3"/>
<comment type="caution">
    <text evidence="3">The sequence shown here is derived from an EMBL/GenBank/DDBJ whole genome shotgun (WGS) entry which is preliminary data.</text>
</comment>
<dbReference type="PANTHER" id="PTHR37614:SF2">
    <property type="entry name" value="OS02G0121400 PROTEIN"/>
    <property type="match status" value="1"/>
</dbReference>
<feature type="coiled-coil region" evidence="1">
    <location>
        <begin position="85"/>
        <end position="129"/>
    </location>
</feature>
<feature type="compositionally biased region" description="Polar residues" evidence="2">
    <location>
        <begin position="56"/>
        <end position="66"/>
    </location>
</feature>
<dbReference type="PANTHER" id="PTHR37614">
    <property type="entry name" value="OS02G0121400 PROTEIN"/>
    <property type="match status" value="1"/>
</dbReference>
<organism evidence="3 4">
    <name type="scientific">Buddleja alternifolia</name>
    <dbReference type="NCBI Taxonomy" id="168488"/>
    <lineage>
        <taxon>Eukaryota</taxon>
        <taxon>Viridiplantae</taxon>
        <taxon>Streptophyta</taxon>
        <taxon>Embryophyta</taxon>
        <taxon>Tracheophyta</taxon>
        <taxon>Spermatophyta</taxon>
        <taxon>Magnoliopsida</taxon>
        <taxon>eudicotyledons</taxon>
        <taxon>Gunneridae</taxon>
        <taxon>Pentapetalae</taxon>
        <taxon>asterids</taxon>
        <taxon>lamiids</taxon>
        <taxon>Lamiales</taxon>
        <taxon>Scrophulariaceae</taxon>
        <taxon>Buddlejeae</taxon>
        <taxon>Buddleja</taxon>
    </lineage>
</organism>